<evidence type="ECO:0008006" key="2">
    <source>
        <dbReference type="Google" id="ProtNLM"/>
    </source>
</evidence>
<accession>X1UJ51</accession>
<evidence type="ECO:0000313" key="1">
    <source>
        <dbReference type="EMBL" id="GAI92404.1"/>
    </source>
</evidence>
<protein>
    <recommendedName>
        <fullName evidence="2">Gingipain domain-containing protein</fullName>
    </recommendedName>
</protein>
<proteinExistence type="predicted"/>
<organism evidence="1">
    <name type="scientific">marine sediment metagenome</name>
    <dbReference type="NCBI Taxonomy" id="412755"/>
    <lineage>
        <taxon>unclassified sequences</taxon>
        <taxon>metagenomes</taxon>
        <taxon>ecological metagenomes</taxon>
    </lineage>
</organism>
<gene>
    <name evidence="1" type="ORF">S12H4_32688</name>
</gene>
<sequence length="149" mass="16808">PTIPANYLNNLTLNYEFVQLLVHSTQQDHYFGIGNPPSEGYVNFTEILNANTVPLFYNLYACSACDFTSSNNLGTQYLFSGSSLVVIGTTKPGGMNMYQSFYDELNQGEIIGNALKIWFRDPKYGPYGFWWDHQYSMGMTILGDPLLTI</sequence>
<comment type="caution">
    <text evidence="1">The sequence shown here is derived from an EMBL/GenBank/DDBJ whole genome shotgun (WGS) entry which is preliminary data.</text>
</comment>
<reference evidence="1" key="1">
    <citation type="journal article" date="2014" name="Front. Microbiol.">
        <title>High frequency of phylogenetically diverse reductive dehalogenase-homologous genes in deep subseafloor sedimentary metagenomes.</title>
        <authorList>
            <person name="Kawai M."/>
            <person name="Futagami T."/>
            <person name="Toyoda A."/>
            <person name="Takaki Y."/>
            <person name="Nishi S."/>
            <person name="Hori S."/>
            <person name="Arai W."/>
            <person name="Tsubouchi T."/>
            <person name="Morono Y."/>
            <person name="Uchiyama I."/>
            <person name="Ito T."/>
            <person name="Fujiyama A."/>
            <person name="Inagaki F."/>
            <person name="Takami H."/>
        </authorList>
    </citation>
    <scope>NUCLEOTIDE SEQUENCE</scope>
    <source>
        <strain evidence="1">Expedition CK06-06</strain>
    </source>
</reference>
<dbReference type="AlphaFoldDB" id="X1UJ51"/>
<dbReference type="EMBL" id="BARW01019187">
    <property type="protein sequence ID" value="GAI92404.1"/>
    <property type="molecule type" value="Genomic_DNA"/>
</dbReference>
<feature type="non-terminal residue" evidence="1">
    <location>
        <position position="1"/>
    </location>
</feature>
<name>X1UJ51_9ZZZZ</name>